<feature type="domain" description="Phospholipid/glycerol acyltransferase" evidence="3">
    <location>
        <begin position="89"/>
        <end position="231"/>
    </location>
</feature>
<gene>
    <name evidence="4" type="ORF">IAB19_05935</name>
</gene>
<comment type="caution">
    <text evidence="4">The sequence shown here is derived from an EMBL/GenBank/DDBJ whole genome shotgun (WGS) entry which is preliminary data.</text>
</comment>
<dbReference type="CDD" id="cd07990">
    <property type="entry name" value="LPLAT_LCLAT1-like"/>
    <property type="match status" value="1"/>
</dbReference>
<dbReference type="GO" id="GO:0016746">
    <property type="term" value="F:acyltransferase activity"/>
    <property type="evidence" value="ECO:0007669"/>
    <property type="project" value="UniProtKB-KW"/>
</dbReference>
<dbReference type="PANTHER" id="PTHR10983:SF15">
    <property type="entry name" value="ACYLTRANSFERASE YIHG-RELATED"/>
    <property type="match status" value="1"/>
</dbReference>
<evidence type="ECO:0000259" key="3">
    <source>
        <dbReference type="SMART" id="SM00563"/>
    </source>
</evidence>
<dbReference type="PANTHER" id="PTHR10983">
    <property type="entry name" value="1-ACYLGLYCEROL-3-PHOSPHATE ACYLTRANSFERASE-RELATED"/>
    <property type="match status" value="1"/>
</dbReference>
<dbReference type="GO" id="GO:0005886">
    <property type="term" value="C:plasma membrane"/>
    <property type="evidence" value="ECO:0007669"/>
    <property type="project" value="TreeGrafter"/>
</dbReference>
<sequence length="352" mass="39462">MLSFLPAPIKAVINLLLISINTLINAIPILLLSIVRPLLPFKGVQYAIERCNNFIYHLWMDINGAIMHLTCNIKFTIKGMEQVKVQHSCFIVSNHLSWADIYMICHLFGHRIPITKFFLKHSLVYIPVIGLVCLGLGMPFLRRYSKKELLKNPKLKGRDVQSTIRACRRLVIAPSTLVNFAEGTRCTAVKQKAVNSPYRHLMPPKAASLAVALGQVGREIDCLINLTLSYPGSPEKPFIALLQGKLKEVYAHVEVIPKEELPCGDYLNDKQFKHTFTLWLRDLWAKKDALLAREVFHDETEVKALELTAAEPSAPAIAAPEKVKNVSQPTNLENKAGENAKTSPQKEEKAPS</sequence>
<evidence type="ECO:0000313" key="4">
    <source>
        <dbReference type="EMBL" id="MBO8415901.1"/>
    </source>
</evidence>
<dbReference type="Proteomes" id="UP000823631">
    <property type="component" value="Unassembled WGS sequence"/>
</dbReference>
<keyword evidence="2" id="KW-1133">Transmembrane helix</keyword>
<keyword evidence="2" id="KW-0812">Transmembrane</keyword>
<dbReference type="SMART" id="SM00563">
    <property type="entry name" value="PlsC"/>
    <property type="match status" value="1"/>
</dbReference>
<dbReference type="AlphaFoldDB" id="A0A9D9DA17"/>
<organism evidence="4 5">
    <name type="scientific">Candidatus Avisuccinivibrio stercorigallinarum</name>
    <dbReference type="NCBI Taxonomy" id="2840704"/>
    <lineage>
        <taxon>Bacteria</taxon>
        <taxon>Pseudomonadati</taxon>
        <taxon>Pseudomonadota</taxon>
        <taxon>Gammaproteobacteria</taxon>
        <taxon>Aeromonadales</taxon>
        <taxon>Succinivibrionaceae</taxon>
        <taxon>Succinivibrionaceae incertae sedis</taxon>
        <taxon>Candidatus Avisuccinivibrio</taxon>
    </lineage>
</organism>
<proteinExistence type="predicted"/>
<dbReference type="NCBIfam" id="NF010621">
    <property type="entry name" value="PRK14014.1"/>
    <property type="match status" value="1"/>
</dbReference>
<keyword evidence="4" id="KW-0808">Transferase</keyword>
<reference evidence="4" key="2">
    <citation type="journal article" date="2021" name="PeerJ">
        <title>Extensive microbial diversity within the chicken gut microbiome revealed by metagenomics and culture.</title>
        <authorList>
            <person name="Gilroy R."/>
            <person name="Ravi A."/>
            <person name="Getino M."/>
            <person name="Pursley I."/>
            <person name="Horton D.L."/>
            <person name="Alikhan N.F."/>
            <person name="Baker D."/>
            <person name="Gharbi K."/>
            <person name="Hall N."/>
            <person name="Watson M."/>
            <person name="Adriaenssens E.M."/>
            <person name="Foster-Nyarko E."/>
            <person name="Jarju S."/>
            <person name="Secka A."/>
            <person name="Antonio M."/>
            <person name="Oren A."/>
            <person name="Chaudhuri R.R."/>
            <person name="La Ragione R."/>
            <person name="Hildebrand F."/>
            <person name="Pallen M.J."/>
        </authorList>
    </citation>
    <scope>NUCLEOTIDE SEQUENCE</scope>
    <source>
        <strain evidence="4">17213</strain>
    </source>
</reference>
<accession>A0A9D9DA17</accession>
<evidence type="ECO:0000313" key="5">
    <source>
        <dbReference type="Proteomes" id="UP000823631"/>
    </source>
</evidence>
<feature type="region of interest" description="Disordered" evidence="1">
    <location>
        <begin position="316"/>
        <end position="352"/>
    </location>
</feature>
<name>A0A9D9DA17_9GAMM</name>
<dbReference type="Pfam" id="PF01553">
    <property type="entry name" value="Acyltransferase"/>
    <property type="match status" value="1"/>
</dbReference>
<evidence type="ECO:0000256" key="2">
    <source>
        <dbReference type="SAM" id="Phobius"/>
    </source>
</evidence>
<dbReference type="InterPro" id="IPR002123">
    <property type="entry name" value="Plipid/glycerol_acylTrfase"/>
</dbReference>
<reference evidence="4" key="1">
    <citation type="submission" date="2020-10" db="EMBL/GenBank/DDBJ databases">
        <authorList>
            <person name="Gilroy R."/>
        </authorList>
    </citation>
    <scope>NUCLEOTIDE SEQUENCE</scope>
    <source>
        <strain evidence="4">17213</strain>
    </source>
</reference>
<feature type="transmembrane region" description="Helical" evidence="2">
    <location>
        <begin position="12"/>
        <end position="35"/>
    </location>
</feature>
<dbReference type="EMBL" id="JADINH010000127">
    <property type="protein sequence ID" value="MBO8415901.1"/>
    <property type="molecule type" value="Genomic_DNA"/>
</dbReference>
<dbReference type="SUPFAM" id="SSF69593">
    <property type="entry name" value="Glycerol-3-phosphate (1)-acyltransferase"/>
    <property type="match status" value="1"/>
</dbReference>
<evidence type="ECO:0000256" key="1">
    <source>
        <dbReference type="SAM" id="MobiDB-lite"/>
    </source>
</evidence>
<keyword evidence="4" id="KW-0012">Acyltransferase</keyword>
<protein>
    <submittedName>
        <fullName evidence="4">1-acyl-sn-glycerol-3-phosphate acyltransferase</fullName>
    </submittedName>
</protein>
<keyword evidence="2" id="KW-0472">Membrane</keyword>
<feature type="transmembrane region" description="Helical" evidence="2">
    <location>
        <begin position="123"/>
        <end position="141"/>
    </location>
</feature>